<reference evidence="3" key="1">
    <citation type="submission" date="2021-03" db="EMBL/GenBank/DDBJ databases">
        <authorList>
            <person name="Tagirdzhanova G."/>
        </authorList>
    </citation>
    <scope>NUCLEOTIDE SEQUENCE</scope>
</reference>
<proteinExistence type="predicted"/>
<evidence type="ECO:0000313" key="4">
    <source>
        <dbReference type="Proteomes" id="UP000664203"/>
    </source>
</evidence>
<dbReference type="Proteomes" id="UP000664203">
    <property type="component" value="Unassembled WGS sequence"/>
</dbReference>
<dbReference type="Gene3D" id="3.90.180.10">
    <property type="entry name" value="Medium-chain alcohol dehydrogenases, catalytic domain"/>
    <property type="match status" value="1"/>
</dbReference>
<evidence type="ECO:0000313" key="3">
    <source>
        <dbReference type="EMBL" id="CAF9918565.1"/>
    </source>
</evidence>
<dbReference type="PANTHER" id="PTHR43205:SF7">
    <property type="entry name" value="PROSTAGLANDIN REDUCTASE 1"/>
    <property type="match status" value="1"/>
</dbReference>
<dbReference type="InterPro" id="IPR011032">
    <property type="entry name" value="GroES-like_sf"/>
</dbReference>
<keyword evidence="1" id="KW-0560">Oxidoreductase</keyword>
<evidence type="ECO:0000256" key="1">
    <source>
        <dbReference type="ARBA" id="ARBA00023002"/>
    </source>
</evidence>
<name>A0A8H3IF71_9LECA</name>
<dbReference type="InterPro" id="IPR036291">
    <property type="entry name" value="NAD(P)-bd_dom_sf"/>
</dbReference>
<dbReference type="InterPro" id="IPR020843">
    <property type="entry name" value="ER"/>
</dbReference>
<dbReference type="Pfam" id="PF16884">
    <property type="entry name" value="ADH_N_2"/>
    <property type="match status" value="1"/>
</dbReference>
<dbReference type="InterPro" id="IPR045010">
    <property type="entry name" value="MDR_fam"/>
</dbReference>
<gene>
    <name evidence="3" type="ORF">ALECFALPRED_000732</name>
</gene>
<dbReference type="PANTHER" id="PTHR43205">
    <property type="entry name" value="PROSTAGLANDIN REDUCTASE"/>
    <property type="match status" value="1"/>
</dbReference>
<sequence length="365" mass="39514">MVQNKGLIFKSVPTDWPVEGKDLTIEDRGFDLDAEPPKGGLTIKTYYVSFDPYQRGCMRPPEVASYSGAYALGKPITNSAVSKVLRSNNPKFKEGDIVTGTLPTEEYSRIPGDAATYMFATNKVTKLDNPYNLDPKLFVGALGMPGLTAYASFYEIGQPKKGETIFISAASGAVGQIVGQLAKHEGLKVIGSVGSDDKLDFIRKELDFDDGFNYKKEKPSDALGRLAPNGVDIYFENVGGEQLDAAIAAMNNFGRIIACGMISQYNISDSDKKYGVKNIAAVVGKRLKMQGFIVGDANMGPKYAADHQKNVAKWIAEGTFKAQQSVTVGVDNAIKGLLGMFKGENFGKAVLTIEDMKNMDIIPKP</sequence>
<dbReference type="SUPFAM" id="SSF51735">
    <property type="entry name" value="NAD(P)-binding Rossmann-fold domains"/>
    <property type="match status" value="1"/>
</dbReference>
<dbReference type="EMBL" id="CAJPDR010000113">
    <property type="protein sequence ID" value="CAF9918565.1"/>
    <property type="molecule type" value="Genomic_DNA"/>
</dbReference>
<feature type="domain" description="Enoyl reductase (ER)" evidence="2">
    <location>
        <begin position="20"/>
        <end position="351"/>
    </location>
</feature>
<protein>
    <recommendedName>
        <fullName evidence="2">Enoyl reductase (ER) domain-containing protein</fullName>
    </recommendedName>
</protein>
<accession>A0A8H3IF71</accession>
<evidence type="ECO:0000259" key="2">
    <source>
        <dbReference type="SMART" id="SM00829"/>
    </source>
</evidence>
<dbReference type="Pfam" id="PF00107">
    <property type="entry name" value="ADH_zinc_N"/>
    <property type="match status" value="1"/>
</dbReference>
<organism evidence="3 4">
    <name type="scientific">Alectoria fallacina</name>
    <dbReference type="NCBI Taxonomy" id="1903189"/>
    <lineage>
        <taxon>Eukaryota</taxon>
        <taxon>Fungi</taxon>
        <taxon>Dikarya</taxon>
        <taxon>Ascomycota</taxon>
        <taxon>Pezizomycotina</taxon>
        <taxon>Lecanoromycetes</taxon>
        <taxon>OSLEUM clade</taxon>
        <taxon>Lecanoromycetidae</taxon>
        <taxon>Lecanorales</taxon>
        <taxon>Lecanorineae</taxon>
        <taxon>Parmeliaceae</taxon>
        <taxon>Alectoria</taxon>
    </lineage>
</organism>
<comment type="caution">
    <text evidence="3">The sequence shown here is derived from an EMBL/GenBank/DDBJ whole genome shotgun (WGS) entry which is preliminary data.</text>
</comment>
<dbReference type="FunFam" id="3.40.50.720:FF:000121">
    <property type="entry name" value="Prostaglandin reductase 2"/>
    <property type="match status" value="1"/>
</dbReference>
<dbReference type="CDD" id="cd05288">
    <property type="entry name" value="PGDH"/>
    <property type="match status" value="1"/>
</dbReference>
<keyword evidence="4" id="KW-1185">Reference proteome</keyword>
<dbReference type="GO" id="GO:0016628">
    <property type="term" value="F:oxidoreductase activity, acting on the CH-CH group of donors, NAD or NADP as acceptor"/>
    <property type="evidence" value="ECO:0007669"/>
    <property type="project" value="InterPro"/>
</dbReference>
<dbReference type="OrthoDB" id="809632at2759"/>
<dbReference type="AlphaFoldDB" id="A0A8H3IF71"/>
<dbReference type="InterPro" id="IPR013149">
    <property type="entry name" value="ADH-like_C"/>
</dbReference>
<dbReference type="InterPro" id="IPR041694">
    <property type="entry name" value="ADH_N_2"/>
</dbReference>
<dbReference type="Gene3D" id="3.40.50.720">
    <property type="entry name" value="NAD(P)-binding Rossmann-like Domain"/>
    <property type="match status" value="1"/>
</dbReference>
<dbReference type="SMART" id="SM00829">
    <property type="entry name" value="PKS_ER"/>
    <property type="match status" value="1"/>
</dbReference>
<dbReference type="SUPFAM" id="SSF50129">
    <property type="entry name" value="GroES-like"/>
    <property type="match status" value="1"/>
</dbReference>